<keyword evidence="1" id="KW-0732">Signal</keyword>
<dbReference type="KEGG" id="sqz:FQU76_11895"/>
<keyword evidence="3" id="KW-1185">Reference proteome</keyword>
<sequence>MTESTLKMRFGRSVLSVAAAVCISLTMAGTANAAEDDGKLEDTEFGLYYNSNNAGCVFDIWVGDADFRDNYFKSPSILLNCSGIGRLVDNDAASYWNRSHGTFYVFTGYKGGGLEGSIPAGYSGNASPNYKNALSSAGNKTMRDIWKP</sequence>
<dbReference type="AlphaFoldDB" id="A0A5B8IG40"/>
<dbReference type="RefSeq" id="WP_146480388.1">
    <property type="nucleotide sequence ID" value="NZ_CP042266.1"/>
</dbReference>
<dbReference type="OrthoDB" id="4304787at2"/>
<dbReference type="EMBL" id="CP042266">
    <property type="protein sequence ID" value="QDY77102.1"/>
    <property type="molecule type" value="Genomic_DNA"/>
</dbReference>
<gene>
    <name evidence="2" type="ORF">FQU76_11895</name>
</gene>
<feature type="signal peptide" evidence="1">
    <location>
        <begin position="1"/>
        <end position="33"/>
    </location>
</feature>
<protein>
    <recommendedName>
        <fullName evidence="4">Peptidase inhibitor family I36 protein</fullName>
    </recommendedName>
</protein>
<accession>A0A5B8IG40</accession>
<proteinExistence type="predicted"/>
<evidence type="ECO:0000313" key="2">
    <source>
        <dbReference type="EMBL" id="QDY77102.1"/>
    </source>
</evidence>
<evidence type="ECO:0000256" key="1">
    <source>
        <dbReference type="SAM" id="SignalP"/>
    </source>
</evidence>
<organism evidence="2 3">
    <name type="scientific">Streptomyces qinzhouensis</name>
    <dbReference type="NCBI Taxonomy" id="2599401"/>
    <lineage>
        <taxon>Bacteria</taxon>
        <taxon>Bacillati</taxon>
        <taxon>Actinomycetota</taxon>
        <taxon>Actinomycetes</taxon>
        <taxon>Kitasatosporales</taxon>
        <taxon>Streptomycetaceae</taxon>
        <taxon>Streptomyces</taxon>
    </lineage>
</organism>
<evidence type="ECO:0000313" key="3">
    <source>
        <dbReference type="Proteomes" id="UP000320580"/>
    </source>
</evidence>
<dbReference type="Proteomes" id="UP000320580">
    <property type="component" value="Chromosome"/>
</dbReference>
<reference evidence="2 3" key="1">
    <citation type="submission" date="2019-07" db="EMBL/GenBank/DDBJ databases">
        <authorList>
            <person name="Zhu P."/>
        </authorList>
    </citation>
    <scope>NUCLEOTIDE SEQUENCE [LARGE SCALE GENOMIC DNA]</scope>
    <source>
        <strain evidence="2 3">SSL-25</strain>
    </source>
</reference>
<evidence type="ECO:0008006" key="4">
    <source>
        <dbReference type="Google" id="ProtNLM"/>
    </source>
</evidence>
<feature type="chain" id="PRO_5023054718" description="Peptidase inhibitor family I36 protein" evidence="1">
    <location>
        <begin position="34"/>
        <end position="148"/>
    </location>
</feature>
<name>A0A5B8IG40_9ACTN</name>